<accession>A0A1M4E5V8</accession>
<dbReference type="PROSITE" id="PS50846">
    <property type="entry name" value="HMA_2"/>
    <property type="match status" value="1"/>
</dbReference>
<gene>
    <name evidence="2" type="ORF">BN4615_P3745</name>
</gene>
<dbReference type="CDD" id="cd00371">
    <property type="entry name" value="HMA"/>
    <property type="match status" value="1"/>
</dbReference>
<organism evidence="2">
    <name type="scientific">Nonomuraea gerenzanensis</name>
    <dbReference type="NCBI Taxonomy" id="93944"/>
    <lineage>
        <taxon>Bacteria</taxon>
        <taxon>Bacillati</taxon>
        <taxon>Actinomycetota</taxon>
        <taxon>Actinomycetes</taxon>
        <taxon>Streptosporangiales</taxon>
        <taxon>Streptosporangiaceae</taxon>
        <taxon>Nonomuraea</taxon>
    </lineage>
</organism>
<proteinExistence type="predicted"/>
<dbReference type="AlphaFoldDB" id="A0A1M4E5V8"/>
<name>A0A1M4E5V8_9ACTN</name>
<evidence type="ECO:0000259" key="1">
    <source>
        <dbReference type="PROSITE" id="PS50846"/>
    </source>
</evidence>
<dbReference type="SUPFAM" id="SSF55008">
    <property type="entry name" value="HMA, heavy metal-associated domain"/>
    <property type="match status" value="1"/>
</dbReference>
<sequence>MITVAYSLVAYRITGLSPETCDHCLAAIKSELIQVPGVVGVEVDPAAGRVSVLTDGPVGEEQVRVAVEAAGCAVADS</sequence>
<dbReference type="EMBL" id="LT559118">
    <property type="protein sequence ID" value="SBO94229.1"/>
    <property type="molecule type" value="Genomic_DNA"/>
</dbReference>
<evidence type="ECO:0000313" key="2">
    <source>
        <dbReference type="EMBL" id="SBO94229.1"/>
    </source>
</evidence>
<dbReference type="GO" id="GO:0046872">
    <property type="term" value="F:metal ion binding"/>
    <property type="evidence" value="ECO:0007669"/>
    <property type="project" value="InterPro"/>
</dbReference>
<dbReference type="InterPro" id="IPR006121">
    <property type="entry name" value="HMA_dom"/>
</dbReference>
<dbReference type="Gene3D" id="3.30.70.100">
    <property type="match status" value="1"/>
</dbReference>
<dbReference type="Pfam" id="PF00403">
    <property type="entry name" value="HMA"/>
    <property type="match status" value="1"/>
</dbReference>
<dbReference type="RefSeq" id="WP_225273374.1">
    <property type="nucleotide sequence ID" value="NZ_CP084058.1"/>
</dbReference>
<dbReference type="InterPro" id="IPR036163">
    <property type="entry name" value="HMA_dom_sf"/>
</dbReference>
<protein>
    <submittedName>
        <fullName evidence="2">Copper chaperone</fullName>
    </submittedName>
</protein>
<feature type="domain" description="HMA" evidence="1">
    <location>
        <begin position="7"/>
        <end position="75"/>
    </location>
</feature>
<reference evidence="2" key="1">
    <citation type="submission" date="2016-04" db="EMBL/GenBank/DDBJ databases">
        <authorList>
            <person name="Evans L.H."/>
            <person name="Alamgir A."/>
            <person name="Owens N."/>
            <person name="Weber N.D."/>
            <person name="Virtaneva K."/>
            <person name="Barbian K."/>
            <person name="Babar A."/>
            <person name="Rosenke K."/>
        </authorList>
    </citation>
    <scope>NUCLEOTIDE SEQUENCE</scope>
    <source>
        <strain evidence="2">Nono1</strain>
    </source>
</reference>